<name>Q6LW76_PHOPR</name>
<gene>
    <name evidence="1" type="ordered locus">PBPRC0058</name>
</gene>
<dbReference type="RefSeq" id="WP_011176792.1">
    <property type="nucleotide sequence ID" value="NC_005871.1"/>
</dbReference>
<dbReference type="Proteomes" id="UP000000593">
    <property type="component" value="Plasmid pPBPR1"/>
</dbReference>
<keyword evidence="1" id="KW-0614">Plasmid</keyword>
<proteinExistence type="predicted"/>
<keyword evidence="2" id="KW-1185">Reference proteome</keyword>
<evidence type="ECO:0000313" key="1">
    <source>
        <dbReference type="EMBL" id="CAG17996.1"/>
    </source>
</evidence>
<protein>
    <submittedName>
        <fullName evidence="1">Uncharacterized protein</fullName>
    </submittedName>
</protein>
<dbReference type="KEGG" id="ppr:PBPRC0058"/>
<accession>Q6LW76</accession>
<dbReference type="HOGENOM" id="CLU_806206_0_0_6"/>
<evidence type="ECO:0000313" key="2">
    <source>
        <dbReference type="Proteomes" id="UP000000593"/>
    </source>
</evidence>
<reference evidence="2" key="1">
    <citation type="journal article" date="2005" name="Science">
        <title>Life at depth: Photobacterium profundum genome sequence and expression analysis.</title>
        <authorList>
            <person name="Vezzi A."/>
            <person name="Campanaro S."/>
            <person name="D'Angelo M."/>
            <person name="Simonato F."/>
            <person name="Vitulo N."/>
            <person name="Lauro F.M."/>
            <person name="Cestaro A."/>
            <person name="Malacrida G."/>
            <person name="Simionati B."/>
            <person name="Cannata N."/>
            <person name="Romualdi C."/>
            <person name="Bartlett D.H."/>
            <person name="Valle G."/>
        </authorList>
    </citation>
    <scope>NUCLEOTIDE SEQUENCE [LARGE SCALE GENOMIC DNA]</scope>
    <source>
        <strain evidence="2">ATCC BAA-1253 / SS9</strain>
    </source>
</reference>
<organism evidence="1 2">
    <name type="scientific">Photobacterium profundum (strain SS9)</name>
    <dbReference type="NCBI Taxonomy" id="298386"/>
    <lineage>
        <taxon>Bacteria</taxon>
        <taxon>Pseudomonadati</taxon>
        <taxon>Pseudomonadota</taxon>
        <taxon>Gammaproteobacteria</taxon>
        <taxon>Vibrionales</taxon>
        <taxon>Vibrionaceae</taxon>
        <taxon>Photobacterium</taxon>
    </lineage>
</organism>
<geneLocation type="plasmid" evidence="1 2">
    <name>pPBPR1</name>
</geneLocation>
<dbReference type="eggNOG" id="ENOG503479J">
    <property type="taxonomic scope" value="Bacteria"/>
</dbReference>
<sequence length="344" mass="39646">MTGDLNREILVGRDWANGTFKDKIFRFSSYTFPACKSCNDEFGILERETKPVLIDVMSGNNVEERDLNTLLDWFDKIRTGLWLSDYVLNKNHNGINPHYFISDRVARSDRALIIYKNDKDPDGVNFIGTDGPIFQTMPSVFGLKINNFYFISISAPLLVHKELGLSYPKLHEIDSETEISWYSFSDGTQKIAIPSFINRFPENGITLLQAIKLKDDKLTEGSGLLYDSEHDRRIFNFDNENRRSIFISGKDITKYPKESTRLTIKDVNYPVMFNLQLGLHLMECQEDMFKTNIIYDNITGGKSEKVKNHLDYITNAHGVLKGVYKIQLRHLFSGVLKDLTMRIK</sequence>
<dbReference type="EMBL" id="CR377818">
    <property type="protein sequence ID" value="CAG17996.1"/>
    <property type="molecule type" value="Genomic_DNA"/>
</dbReference>
<dbReference type="AlphaFoldDB" id="Q6LW76"/>